<evidence type="ECO:0000256" key="6">
    <source>
        <dbReference type="ARBA" id="ARBA00023136"/>
    </source>
</evidence>
<feature type="domain" description="TonB-dependent receptor-like beta-barrel" evidence="10">
    <location>
        <begin position="393"/>
        <end position="972"/>
    </location>
</feature>
<keyword evidence="13" id="KW-1185">Reference proteome</keyword>
<dbReference type="InterPro" id="IPR036942">
    <property type="entry name" value="Beta-barrel_TonB_sf"/>
</dbReference>
<accession>A0A562T4C2</accession>
<comment type="similarity">
    <text evidence="8 9">Belongs to the TonB-dependent receptor family.</text>
</comment>
<organism evidence="12 13">
    <name type="scientific">Chitinophaga japonensis</name>
    <name type="common">Flexibacter japonensis</name>
    <dbReference type="NCBI Taxonomy" id="104662"/>
    <lineage>
        <taxon>Bacteria</taxon>
        <taxon>Pseudomonadati</taxon>
        <taxon>Bacteroidota</taxon>
        <taxon>Chitinophagia</taxon>
        <taxon>Chitinophagales</taxon>
        <taxon>Chitinophagaceae</taxon>
        <taxon>Chitinophaga</taxon>
    </lineage>
</organism>
<comment type="caution">
    <text evidence="12">The sequence shown here is derived from an EMBL/GenBank/DDBJ whole genome shotgun (WGS) entry which is preliminary data.</text>
</comment>
<name>A0A562T4C2_CHIJA</name>
<gene>
    <name evidence="12" type="ORF">LX66_1934</name>
</gene>
<evidence type="ECO:0000256" key="9">
    <source>
        <dbReference type="RuleBase" id="RU003357"/>
    </source>
</evidence>
<sequence length="1014" mass="112555">MKRSFPFRPCWIKMVGATFCQLAIVSIPYLNSAAKPASTVLSGSMAAHPWYQQVKVSGTVTDESGVPLPGVSVRVKGESEGTATDAAGRYSISMPGGSSTLIFSYIGYTPQEVAAGSRTTVNVRLAATETSLNAVVVVGYGTQKRERVTTAIASVKSGNFVKGAVQDAAQLVRGKVAGLNVITPDANPTGTAQINFRGITTLTSGTAPLVLIDGVPGTLTTVAPEDIESIDVLKDGSAAAIYGTRGTNGVILITTRKVNGAMPPTVDVHSYVTTQRIRRRLDFMNAAEYRELVAQGKPGAFDYGASTDWMDEITRTPVSHVHNISLRGGSQQTSYIVNLNYRNMQGLILRSDNNMLYPRLEVTHRMFNGKLRLNANLGGYQQTFFAGTDGSSYRGDVYRNGLTYNPTDPVKDANGNWTEHTDKTAYANPVSLLMETEGKHQHTNFRTLGTITYAPIEGLELKLLGSRDLYNSVRGYYESKRHYSTLRDGRNGYASRGTTRSEENLLELTANYQHTIRDHDFTALAGYSWRETSYQDYWMQNWDFPTDDFSYNNIGAGLALARGEAPQNSYQSRNKLVGYFFRLNYSFRNKYLLMASIRREGSSKFGRNNKYGNFPAISAGWNIRNENFLEGSRVLSALKLRGGFGITGTEPTDPYMSLNRLNFDTYTLINGQWVQVINPATNANPDLRWEKKEETNIGVDFGLWNNRVTGSLDLYRRVTRDLLMDYSVPTPPYLYNTIRANAASMENKGIEFQVNIAAIDQEDLKWNTAVNYSTNRNKLLSLSDRNFQLAAGYFDAGTTEEPIQQPIARIQIGQPIGNFWGFKSIDIDDQGYWIIEGKDGHPKPIADQQADDKQVLGNGLPKHYLNFNNSISYKNLDLNVTMRGAFGFQVLNTPRMFYAAPVMLTRGNLLRSAYDNIYGKRPLADDQSLNYVSYYIEQGDYWKIDNVTIGYNIPLKNTPIKALRVYASGSNLITFTKYSGIDPETGVTGLTPGLDDRNRYPATTTYTLGASFTL</sequence>
<dbReference type="InterPro" id="IPR000531">
    <property type="entry name" value="Beta-barrel_TonB"/>
</dbReference>
<evidence type="ECO:0000256" key="2">
    <source>
        <dbReference type="ARBA" id="ARBA00022448"/>
    </source>
</evidence>
<dbReference type="Pfam" id="PF00593">
    <property type="entry name" value="TonB_dep_Rec_b-barrel"/>
    <property type="match status" value="1"/>
</dbReference>
<evidence type="ECO:0000259" key="11">
    <source>
        <dbReference type="Pfam" id="PF07715"/>
    </source>
</evidence>
<dbReference type="InterPro" id="IPR008969">
    <property type="entry name" value="CarboxyPept-like_regulatory"/>
</dbReference>
<dbReference type="Pfam" id="PF07715">
    <property type="entry name" value="Plug"/>
    <property type="match status" value="1"/>
</dbReference>
<dbReference type="InterPro" id="IPR023997">
    <property type="entry name" value="TonB-dep_OMP_SusC/RagA_CS"/>
</dbReference>
<keyword evidence="2 8" id="KW-0813">Transport</keyword>
<dbReference type="InterPro" id="IPR039426">
    <property type="entry name" value="TonB-dep_rcpt-like"/>
</dbReference>
<dbReference type="Pfam" id="PF13715">
    <property type="entry name" value="CarbopepD_reg_2"/>
    <property type="match status" value="1"/>
</dbReference>
<comment type="subcellular location">
    <subcellularLocation>
        <location evidence="1 8">Cell outer membrane</location>
        <topology evidence="1 8">Multi-pass membrane protein</topology>
    </subcellularLocation>
</comment>
<evidence type="ECO:0000256" key="3">
    <source>
        <dbReference type="ARBA" id="ARBA00022452"/>
    </source>
</evidence>
<dbReference type="InterPro" id="IPR023996">
    <property type="entry name" value="TonB-dep_OMP_SusC/RagA"/>
</dbReference>
<dbReference type="PROSITE" id="PS52016">
    <property type="entry name" value="TONB_DEPENDENT_REC_3"/>
    <property type="match status" value="1"/>
</dbReference>
<evidence type="ECO:0000256" key="1">
    <source>
        <dbReference type="ARBA" id="ARBA00004571"/>
    </source>
</evidence>
<evidence type="ECO:0000256" key="4">
    <source>
        <dbReference type="ARBA" id="ARBA00022692"/>
    </source>
</evidence>
<dbReference type="SUPFAM" id="SSF56935">
    <property type="entry name" value="Porins"/>
    <property type="match status" value="1"/>
</dbReference>
<keyword evidence="6 8" id="KW-0472">Membrane</keyword>
<dbReference type="RefSeq" id="WP_145712377.1">
    <property type="nucleotide sequence ID" value="NZ_BAAAFY010000001.1"/>
</dbReference>
<dbReference type="Gene3D" id="2.170.130.10">
    <property type="entry name" value="TonB-dependent receptor, plug domain"/>
    <property type="match status" value="1"/>
</dbReference>
<keyword evidence="3 8" id="KW-1134">Transmembrane beta strand</keyword>
<evidence type="ECO:0000313" key="13">
    <source>
        <dbReference type="Proteomes" id="UP000316778"/>
    </source>
</evidence>
<dbReference type="Gene3D" id="2.40.170.20">
    <property type="entry name" value="TonB-dependent receptor, beta-barrel domain"/>
    <property type="match status" value="1"/>
</dbReference>
<evidence type="ECO:0000256" key="8">
    <source>
        <dbReference type="PROSITE-ProRule" id="PRU01360"/>
    </source>
</evidence>
<dbReference type="SUPFAM" id="SSF49464">
    <property type="entry name" value="Carboxypeptidase regulatory domain-like"/>
    <property type="match status" value="1"/>
</dbReference>
<dbReference type="OrthoDB" id="9768177at2"/>
<evidence type="ECO:0000256" key="7">
    <source>
        <dbReference type="ARBA" id="ARBA00023237"/>
    </source>
</evidence>
<dbReference type="EMBL" id="VLLG01000003">
    <property type="protein sequence ID" value="TWI87860.1"/>
    <property type="molecule type" value="Genomic_DNA"/>
</dbReference>
<keyword evidence="7 8" id="KW-0998">Cell outer membrane</keyword>
<keyword evidence="4 8" id="KW-0812">Transmembrane</keyword>
<keyword evidence="5 9" id="KW-0798">TonB box</keyword>
<protein>
    <submittedName>
        <fullName evidence="12">TonB-linked SusC/RagA family outer membrane protein</fullName>
    </submittedName>
</protein>
<dbReference type="InterPro" id="IPR037066">
    <property type="entry name" value="Plug_dom_sf"/>
</dbReference>
<dbReference type="NCBIfam" id="TIGR04056">
    <property type="entry name" value="OMP_RagA_SusC"/>
    <property type="match status" value="1"/>
</dbReference>
<evidence type="ECO:0000256" key="5">
    <source>
        <dbReference type="ARBA" id="ARBA00023077"/>
    </source>
</evidence>
<dbReference type="NCBIfam" id="TIGR04057">
    <property type="entry name" value="SusC_RagA_signa"/>
    <property type="match status" value="1"/>
</dbReference>
<evidence type="ECO:0000313" key="12">
    <source>
        <dbReference type="EMBL" id="TWI87860.1"/>
    </source>
</evidence>
<feature type="domain" description="TonB-dependent receptor plug" evidence="11">
    <location>
        <begin position="146"/>
        <end position="250"/>
    </location>
</feature>
<proteinExistence type="inferred from homology"/>
<reference evidence="12 13" key="1">
    <citation type="journal article" date="2013" name="Stand. Genomic Sci.">
        <title>Genomic Encyclopedia of Type Strains, Phase I: The one thousand microbial genomes (KMG-I) project.</title>
        <authorList>
            <person name="Kyrpides N.C."/>
            <person name="Woyke T."/>
            <person name="Eisen J.A."/>
            <person name="Garrity G."/>
            <person name="Lilburn T.G."/>
            <person name="Beck B.J."/>
            <person name="Whitman W.B."/>
            <person name="Hugenholtz P."/>
            <person name="Klenk H.P."/>
        </authorList>
    </citation>
    <scope>NUCLEOTIDE SEQUENCE [LARGE SCALE GENOMIC DNA]</scope>
    <source>
        <strain evidence="12 13">DSM 13484</strain>
    </source>
</reference>
<dbReference type="Gene3D" id="2.60.40.1120">
    <property type="entry name" value="Carboxypeptidase-like, regulatory domain"/>
    <property type="match status" value="1"/>
</dbReference>
<dbReference type="GO" id="GO:0009279">
    <property type="term" value="C:cell outer membrane"/>
    <property type="evidence" value="ECO:0007669"/>
    <property type="project" value="UniProtKB-SubCell"/>
</dbReference>
<dbReference type="AlphaFoldDB" id="A0A562T4C2"/>
<dbReference type="InterPro" id="IPR012910">
    <property type="entry name" value="Plug_dom"/>
</dbReference>
<evidence type="ECO:0000259" key="10">
    <source>
        <dbReference type="Pfam" id="PF00593"/>
    </source>
</evidence>
<dbReference type="Proteomes" id="UP000316778">
    <property type="component" value="Unassembled WGS sequence"/>
</dbReference>